<keyword evidence="2" id="KW-0812">Transmembrane</keyword>
<evidence type="ECO:0000256" key="1">
    <source>
        <dbReference type="SAM" id="MobiDB-lite"/>
    </source>
</evidence>
<feature type="transmembrane region" description="Helical" evidence="2">
    <location>
        <begin position="28"/>
        <end position="48"/>
    </location>
</feature>
<dbReference type="Proteomes" id="UP000315750">
    <property type="component" value="Chromosome"/>
</dbReference>
<gene>
    <name evidence="3" type="ORF">Pan181_10940</name>
</gene>
<organism evidence="3 4">
    <name type="scientific">Aeoliella mucimassa</name>
    <dbReference type="NCBI Taxonomy" id="2527972"/>
    <lineage>
        <taxon>Bacteria</taxon>
        <taxon>Pseudomonadati</taxon>
        <taxon>Planctomycetota</taxon>
        <taxon>Planctomycetia</taxon>
        <taxon>Pirellulales</taxon>
        <taxon>Lacipirellulaceae</taxon>
        <taxon>Aeoliella</taxon>
    </lineage>
</organism>
<dbReference type="RefSeq" id="WP_145245837.1">
    <property type="nucleotide sequence ID" value="NZ_CP036278.1"/>
</dbReference>
<dbReference type="EMBL" id="CP036278">
    <property type="protein sequence ID" value="QDU54909.1"/>
    <property type="molecule type" value="Genomic_DNA"/>
</dbReference>
<dbReference type="OrthoDB" id="265362at2"/>
<evidence type="ECO:0000313" key="3">
    <source>
        <dbReference type="EMBL" id="QDU54909.1"/>
    </source>
</evidence>
<dbReference type="AlphaFoldDB" id="A0A518AJJ1"/>
<accession>A0A518AJJ1</accession>
<proteinExistence type="predicted"/>
<feature type="region of interest" description="Disordered" evidence="1">
    <location>
        <begin position="227"/>
        <end position="287"/>
    </location>
</feature>
<keyword evidence="4" id="KW-1185">Reference proteome</keyword>
<keyword evidence="2" id="KW-1133">Transmembrane helix</keyword>
<dbReference type="KEGG" id="amuc:Pan181_10940"/>
<sequence>MKSEERHELETNSLAKLLEQINDKLAPYASHIIYGVLAIVAIWALVRLSSNSMHAKQRDTWNSYVGATLPGRVDEEKVLSVAETYADKPVGDLAKIAWADAKLAEGSHLFLSDKKNAESALQSALDTYSDLAESAKDSVLKQRAQFGKARTLDCQCKIDEAIAEYEKVTGPFSELADARAKDLGELGAAKYAAWLAEAEGARNRPNAGSGFSRPGFAPDALGLPGMGSGGFGEFDEAMEDAQSLALEAPKTEDEAATEESADEASTDEAPDDSAAEPAADTETPTEE</sequence>
<feature type="compositionally biased region" description="Low complexity" evidence="1">
    <location>
        <begin position="275"/>
        <end position="287"/>
    </location>
</feature>
<evidence type="ECO:0000313" key="4">
    <source>
        <dbReference type="Proteomes" id="UP000315750"/>
    </source>
</evidence>
<evidence type="ECO:0008006" key="5">
    <source>
        <dbReference type="Google" id="ProtNLM"/>
    </source>
</evidence>
<feature type="compositionally biased region" description="Acidic residues" evidence="1">
    <location>
        <begin position="254"/>
        <end position="274"/>
    </location>
</feature>
<reference evidence="3 4" key="1">
    <citation type="submission" date="2019-02" db="EMBL/GenBank/DDBJ databases">
        <title>Deep-cultivation of Planctomycetes and their phenomic and genomic characterization uncovers novel biology.</title>
        <authorList>
            <person name="Wiegand S."/>
            <person name="Jogler M."/>
            <person name="Boedeker C."/>
            <person name="Pinto D."/>
            <person name="Vollmers J."/>
            <person name="Rivas-Marin E."/>
            <person name="Kohn T."/>
            <person name="Peeters S.H."/>
            <person name="Heuer A."/>
            <person name="Rast P."/>
            <person name="Oberbeckmann S."/>
            <person name="Bunk B."/>
            <person name="Jeske O."/>
            <person name="Meyerdierks A."/>
            <person name="Storesund J.E."/>
            <person name="Kallscheuer N."/>
            <person name="Luecker S."/>
            <person name="Lage O.M."/>
            <person name="Pohl T."/>
            <person name="Merkel B.J."/>
            <person name="Hornburger P."/>
            <person name="Mueller R.-W."/>
            <person name="Bruemmer F."/>
            <person name="Labrenz M."/>
            <person name="Spormann A.M."/>
            <person name="Op den Camp H."/>
            <person name="Overmann J."/>
            <person name="Amann R."/>
            <person name="Jetten M.S.M."/>
            <person name="Mascher T."/>
            <person name="Medema M.H."/>
            <person name="Devos D.P."/>
            <person name="Kaster A.-K."/>
            <person name="Ovreas L."/>
            <person name="Rohde M."/>
            <person name="Galperin M.Y."/>
            <person name="Jogler C."/>
        </authorList>
    </citation>
    <scope>NUCLEOTIDE SEQUENCE [LARGE SCALE GENOMIC DNA]</scope>
    <source>
        <strain evidence="3 4">Pan181</strain>
    </source>
</reference>
<evidence type="ECO:0000256" key="2">
    <source>
        <dbReference type="SAM" id="Phobius"/>
    </source>
</evidence>
<name>A0A518AJJ1_9BACT</name>
<keyword evidence="2" id="KW-0472">Membrane</keyword>
<protein>
    <recommendedName>
        <fullName evidence="5">Tetratricopeptide repeat-like domain-containing protein</fullName>
    </recommendedName>
</protein>